<accession>A0A919FK81</accession>
<reference evidence="2" key="2">
    <citation type="submission" date="2020-09" db="EMBL/GenBank/DDBJ databases">
        <authorList>
            <person name="Sun Q."/>
            <person name="Zhou Y."/>
        </authorList>
    </citation>
    <scope>NUCLEOTIDE SEQUENCE</scope>
    <source>
        <strain evidence="2">CGMCC 4.7398</strain>
    </source>
</reference>
<evidence type="ECO:0000256" key="1">
    <source>
        <dbReference type="SAM" id="MobiDB-lite"/>
    </source>
</evidence>
<sequence>MDGLAGLDRVRKTGSCLGDAPVQLGGTAQQLSAWDDNLHIQGSRHGRPAVDVARVVAPQRDHPSYAQRDDGERHTGGHYGPAPRARLVRDRTGHAGVRRRRCGLAVGGRTGRRHKVPRRHQN</sequence>
<dbReference type="Proteomes" id="UP000627369">
    <property type="component" value="Unassembled WGS sequence"/>
</dbReference>
<feature type="compositionally biased region" description="Basic and acidic residues" evidence="1">
    <location>
        <begin position="59"/>
        <end position="75"/>
    </location>
</feature>
<gene>
    <name evidence="2" type="ORF">GCM10017772_09620</name>
</gene>
<protein>
    <submittedName>
        <fullName evidence="2">Uncharacterized protein</fullName>
    </submittedName>
</protein>
<feature type="compositionally biased region" description="Basic residues" evidence="1">
    <location>
        <begin position="110"/>
        <end position="122"/>
    </location>
</feature>
<feature type="region of interest" description="Disordered" evidence="1">
    <location>
        <begin position="58"/>
        <end position="122"/>
    </location>
</feature>
<keyword evidence="3" id="KW-1185">Reference proteome</keyword>
<dbReference type="AlphaFoldDB" id="A0A919FK81"/>
<evidence type="ECO:0000313" key="3">
    <source>
        <dbReference type="Proteomes" id="UP000627369"/>
    </source>
</evidence>
<name>A0A919FK81_9MICO</name>
<proteinExistence type="predicted"/>
<reference evidence="2" key="1">
    <citation type="journal article" date="2014" name="Int. J. Syst. Evol. Microbiol.">
        <title>Complete genome sequence of Corynebacterium casei LMG S-19264T (=DSM 44701T), isolated from a smear-ripened cheese.</title>
        <authorList>
            <consortium name="US DOE Joint Genome Institute (JGI-PGF)"/>
            <person name="Walter F."/>
            <person name="Albersmeier A."/>
            <person name="Kalinowski J."/>
            <person name="Ruckert C."/>
        </authorList>
    </citation>
    <scope>NUCLEOTIDE SEQUENCE</scope>
    <source>
        <strain evidence="2">CGMCC 4.7398</strain>
    </source>
</reference>
<organism evidence="2 3">
    <name type="scientific">Promicromonospora soli</name>
    <dbReference type="NCBI Taxonomy" id="2035533"/>
    <lineage>
        <taxon>Bacteria</taxon>
        <taxon>Bacillati</taxon>
        <taxon>Actinomycetota</taxon>
        <taxon>Actinomycetes</taxon>
        <taxon>Micrococcales</taxon>
        <taxon>Promicromonosporaceae</taxon>
        <taxon>Promicromonospora</taxon>
    </lineage>
</organism>
<dbReference type="EMBL" id="BNAS01000001">
    <property type="protein sequence ID" value="GHH67605.1"/>
    <property type="molecule type" value="Genomic_DNA"/>
</dbReference>
<evidence type="ECO:0000313" key="2">
    <source>
        <dbReference type="EMBL" id="GHH67605.1"/>
    </source>
</evidence>
<comment type="caution">
    <text evidence="2">The sequence shown here is derived from an EMBL/GenBank/DDBJ whole genome shotgun (WGS) entry which is preliminary data.</text>
</comment>